<organism evidence="2 3">
    <name type="scientific">Alteromonas confluentis</name>
    <dbReference type="NCBI Taxonomy" id="1656094"/>
    <lineage>
        <taxon>Bacteria</taxon>
        <taxon>Pseudomonadati</taxon>
        <taxon>Pseudomonadota</taxon>
        <taxon>Gammaproteobacteria</taxon>
        <taxon>Alteromonadales</taxon>
        <taxon>Alteromonadaceae</taxon>
        <taxon>Alteromonas/Salinimonas group</taxon>
        <taxon>Alteromonas</taxon>
    </lineage>
</organism>
<dbReference type="OrthoDB" id="5918848at2"/>
<evidence type="ECO:0008006" key="4">
    <source>
        <dbReference type="Google" id="ProtNLM"/>
    </source>
</evidence>
<dbReference type="STRING" id="1656094.BFC18_17545"/>
<dbReference type="SUPFAM" id="SSF54523">
    <property type="entry name" value="Pili subunits"/>
    <property type="match status" value="1"/>
</dbReference>
<dbReference type="InterPro" id="IPR045584">
    <property type="entry name" value="Pilin-like"/>
</dbReference>
<gene>
    <name evidence="2" type="ORF">BFC18_17545</name>
</gene>
<keyword evidence="3" id="KW-1185">Reference proteome</keyword>
<evidence type="ECO:0000256" key="1">
    <source>
        <dbReference type="SAM" id="Phobius"/>
    </source>
</evidence>
<evidence type="ECO:0000313" key="3">
    <source>
        <dbReference type="Proteomes" id="UP000175691"/>
    </source>
</evidence>
<dbReference type="AlphaFoldDB" id="A0A1E7Z7M0"/>
<dbReference type="Pfam" id="PF16732">
    <property type="entry name" value="ComP_DUS"/>
    <property type="match status" value="1"/>
</dbReference>
<keyword evidence="1" id="KW-1133">Transmembrane helix</keyword>
<dbReference type="RefSeq" id="WP_083273148.1">
    <property type="nucleotide sequence ID" value="NZ_MDHN01000039.1"/>
</dbReference>
<dbReference type="EMBL" id="MDHN01000039">
    <property type="protein sequence ID" value="OFC69528.1"/>
    <property type="molecule type" value="Genomic_DNA"/>
</dbReference>
<keyword evidence="1" id="KW-0812">Transmembrane</keyword>
<dbReference type="Proteomes" id="UP000175691">
    <property type="component" value="Unassembled WGS sequence"/>
</dbReference>
<comment type="caution">
    <text evidence="2">The sequence shown here is derived from an EMBL/GenBank/DDBJ whole genome shotgun (WGS) entry which is preliminary data.</text>
</comment>
<accession>A0A1E7Z7M0</accession>
<feature type="transmembrane region" description="Helical" evidence="1">
    <location>
        <begin position="12"/>
        <end position="34"/>
    </location>
</feature>
<name>A0A1E7Z7M0_9ALTE</name>
<dbReference type="GO" id="GO:0043683">
    <property type="term" value="P:type IV pilus assembly"/>
    <property type="evidence" value="ECO:0007669"/>
    <property type="project" value="InterPro"/>
</dbReference>
<evidence type="ECO:0000313" key="2">
    <source>
        <dbReference type="EMBL" id="OFC69528.1"/>
    </source>
</evidence>
<keyword evidence="1" id="KW-0472">Membrane</keyword>
<dbReference type="Gene3D" id="3.30.700.10">
    <property type="entry name" value="Glycoprotein, Type 4 Pilin"/>
    <property type="match status" value="1"/>
</dbReference>
<sequence>MLYQRKDSTAQQGVSLVSLLISMTIVAVLSALSVPSYMDYLQRKDIQQVRHKLMTWQAEQIRYRLGNDKYASTAELSSVSVADYVFSVVAVTATDYTLQAKRTRALNDGCDTLTVTGSGSYLPAKCWR</sequence>
<dbReference type="InterPro" id="IPR031982">
    <property type="entry name" value="PilE-like"/>
</dbReference>
<reference evidence="2 3" key="1">
    <citation type="submission" date="2016-08" db="EMBL/GenBank/DDBJ databases">
        <authorList>
            <person name="Seilhamer J.J."/>
        </authorList>
    </citation>
    <scope>NUCLEOTIDE SEQUENCE [LARGE SCALE GENOMIC DNA]</scope>
    <source>
        <strain evidence="2 3">KCTC 42603</strain>
    </source>
</reference>
<proteinExistence type="predicted"/>
<protein>
    <recommendedName>
        <fullName evidence="4">Prepilin-type N-terminal cleavage/methylation domain-containing protein</fullName>
    </recommendedName>
</protein>